<feature type="non-terminal residue" evidence="1">
    <location>
        <position position="219"/>
    </location>
</feature>
<evidence type="ECO:0000313" key="2">
    <source>
        <dbReference type="Proteomes" id="UP000601435"/>
    </source>
</evidence>
<accession>A0A813AZ44</accession>
<proteinExistence type="predicted"/>
<comment type="caution">
    <text evidence="1">The sequence shown here is derived from an EMBL/GenBank/DDBJ whole genome shotgun (WGS) entry which is preliminary data.</text>
</comment>
<gene>
    <name evidence="1" type="ORF">SNEC2469_LOCUS28921</name>
</gene>
<reference evidence="1" key="1">
    <citation type="submission" date="2021-02" db="EMBL/GenBank/DDBJ databases">
        <authorList>
            <person name="Dougan E. K."/>
            <person name="Rhodes N."/>
            <person name="Thang M."/>
            <person name="Chan C."/>
        </authorList>
    </citation>
    <scope>NUCLEOTIDE SEQUENCE</scope>
</reference>
<protein>
    <submittedName>
        <fullName evidence="1">Uncharacterized protein</fullName>
    </submittedName>
</protein>
<dbReference type="AlphaFoldDB" id="A0A813AZ44"/>
<keyword evidence="2" id="KW-1185">Reference proteome</keyword>
<dbReference type="Proteomes" id="UP000601435">
    <property type="component" value="Unassembled WGS sequence"/>
</dbReference>
<dbReference type="OrthoDB" id="10425651at2759"/>
<sequence length="219" mass="23641">LMEVGQLTMFACYCDSTVHVPGQAALALAEIVGFAASSGLQSVSVEVVAHPLLKALILIFCSVVLESTMREGVAAQFRGADAESMVTSFRTMLKGLSDAELLLDESLQITDDDLLRGSLVMEESLKGQVFSNLLLPDTEEQAQRVGADLFHVRIPHLRGCTDAFHLLGLKLDAALWTFSEVCMKVDARANPPKVVSVHFNYRSNGEVGEVLTLGMCGLN</sequence>
<name>A0A813AZ44_9DINO</name>
<evidence type="ECO:0000313" key="1">
    <source>
        <dbReference type="EMBL" id="CAE7880870.1"/>
    </source>
</evidence>
<dbReference type="EMBL" id="CAJNJA010063900">
    <property type="protein sequence ID" value="CAE7880870.1"/>
    <property type="molecule type" value="Genomic_DNA"/>
</dbReference>
<organism evidence="1 2">
    <name type="scientific">Symbiodinium necroappetens</name>
    <dbReference type="NCBI Taxonomy" id="1628268"/>
    <lineage>
        <taxon>Eukaryota</taxon>
        <taxon>Sar</taxon>
        <taxon>Alveolata</taxon>
        <taxon>Dinophyceae</taxon>
        <taxon>Suessiales</taxon>
        <taxon>Symbiodiniaceae</taxon>
        <taxon>Symbiodinium</taxon>
    </lineage>
</organism>